<comment type="similarity">
    <text evidence="1">Belongs to the Gfa family.</text>
</comment>
<dbReference type="GO" id="GO:0046872">
    <property type="term" value="F:metal ion binding"/>
    <property type="evidence" value="ECO:0007669"/>
    <property type="project" value="UniProtKB-KW"/>
</dbReference>
<sequence>MSKRLASCTCGQLTAEVSGDPVRISICHCLECQRRTGSVFGVQARFPRENVAISGNSTEFVRVGDSGGQAKFHFCPVCGATVFYEIGGHEAFVGVPVGAFADPGFPAPRVSVYEERMHAWVAPPPGAERIP</sequence>
<dbReference type="PANTHER" id="PTHR33337:SF40">
    <property type="entry name" value="CENP-V_GFA DOMAIN-CONTAINING PROTEIN-RELATED"/>
    <property type="match status" value="1"/>
</dbReference>
<dbReference type="Proteomes" id="UP000472320">
    <property type="component" value="Unassembled WGS sequence"/>
</dbReference>
<evidence type="ECO:0000313" key="7">
    <source>
        <dbReference type="Proteomes" id="UP000472320"/>
    </source>
</evidence>
<organism evidence="6 7">
    <name type="scientific">Massilia eburnea</name>
    <dbReference type="NCBI Taxonomy" id="1776165"/>
    <lineage>
        <taxon>Bacteria</taxon>
        <taxon>Pseudomonadati</taxon>
        <taxon>Pseudomonadota</taxon>
        <taxon>Betaproteobacteria</taxon>
        <taxon>Burkholderiales</taxon>
        <taxon>Oxalobacteraceae</taxon>
        <taxon>Telluria group</taxon>
        <taxon>Massilia</taxon>
    </lineage>
</organism>
<evidence type="ECO:0000256" key="4">
    <source>
        <dbReference type="ARBA" id="ARBA00023239"/>
    </source>
</evidence>
<dbReference type="RefSeq" id="WP_155455604.1">
    <property type="nucleotide sequence ID" value="NZ_WNKX01000015.1"/>
</dbReference>
<evidence type="ECO:0000256" key="3">
    <source>
        <dbReference type="ARBA" id="ARBA00022833"/>
    </source>
</evidence>
<dbReference type="PROSITE" id="PS51891">
    <property type="entry name" value="CENP_V_GFA"/>
    <property type="match status" value="1"/>
</dbReference>
<feature type="domain" description="CENP-V/GFA" evidence="5">
    <location>
        <begin position="4"/>
        <end position="114"/>
    </location>
</feature>
<proteinExistence type="inferred from homology"/>
<accession>A0A6L6QJN0</accession>
<gene>
    <name evidence="6" type="ORF">GM658_18875</name>
</gene>
<evidence type="ECO:0000256" key="2">
    <source>
        <dbReference type="ARBA" id="ARBA00022723"/>
    </source>
</evidence>
<dbReference type="InterPro" id="IPR006913">
    <property type="entry name" value="CENP-V/GFA"/>
</dbReference>
<dbReference type="SUPFAM" id="SSF51316">
    <property type="entry name" value="Mss4-like"/>
    <property type="match status" value="1"/>
</dbReference>
<reference evidence="6 7" key="1">
    <citation type="submission" date="2019-11" db="EMBL/GenBank/DDBJ databases">
        <title>Type strains purchased from KCTC, JCM and DSMZ.</title>
        <authorList>
            <person name="Lu H."/>
        </authorList>
    </citation>
    <scope>NUCLEOTIDE SEQUENCE [LARGE SCALE GENOMIC DNA]</scope>
    <source>
        <strain evidence="6 7">JCM 31587</strain>
    </source>
</reference>
<dbReference type="Pfam" id="PF04828">
    <property type="entry name" value="GFA"/>
    <property type="match status" value="1"/>
</dbReference>
<protein>
    <submittedName>
        <fullName evidence="6">Aldehyde-activating protein</fullName>
    </submittedName>
</protein>
<dbReference type="GO" id="GO:0016846">
    <property type="term" value="F:carbon-sulfur lyase activity"/>
    <property type="evidence" value="ECO:0007669"/>
    <property type="project" value="InterPro"/>
</dbReference>
<name>A0A6L6QJN0_9BURK</name>
<keyword evidence="3" id="KW-0862">Zinc</keyword>
<dbReference type="PANTHER" id="PTHR33337">
    <property type="entry name" value="GFA DOMAIN-CONTAINING PROTEIN"/>
    <property type="match status" value="1"/>
</dbReference>
<comment type="caution">
    <text evidence="6">The sequence shown here is derived from an EMBL/GenBank/DDBJ whole genome shotgun (WGS) entry which is preliminary data.</text>
</comment>
<dbReference type="InterPro" id="IPR011057">
    <property type="entry name" value="Mss4-like_sf"/>
</dbReference>
<keyword evidence="4" id="KW-0456">Lyase</keyword>
<evidence type="ECO:0000259" key="5">
    <source>
        <dbReference type="PROSITE" id="PS51891"/>
    </source>
</evidence>
<keyword evidence="2" id="KW-0479">Metal-binding</keyword>
<keyword evidence="7" id="KW-1185">Reference proteome</keyword>
<dbReference type="AlphaFoldDB" id="A0A6L6QJN0"/>
<dbReference type="EMBL" id="WNKX01000015">
    <property type="protein sequence ID" value="MTW12678.1"/>
    <property type="molecule type" value="Genomic_DNA"/>
</dbReference>
<evidence type="ECO:0000313" key="6">
    <source>
        <dbReference type="EMBL" id="MTW12678.1"/>
    </source>
</evidence>
<evidence type="ECO:0000256" key="1">
    <source>
        <dbReference type="ARBA" id="ARBA00005495"/>
    </source>
</evidence>
<dbReference type="Gene3D" id="3.90.1590.10">
    <property type="entry name" value="glutathione-dependent formaldehyde- activating enzyme (gfa)"/>
    <property type="match status" value="1"/>
</dbReference>
<dbReference type="OrthoDB" id="327703at2"/>